<protein>
    <submittedName>
        <fullName evidence="6">Glyoxylase-like metal-dependent hydrolase (Beta-lactamase superfamily II)</fullName>
    </submittedName>
</protein>
<reference evidence="6 7" key="1">
    <citation type="submission" date="2019-03" db="EMBL/GenBank/DDBJ databases">
        <title>Genomic analyses of the natural microbiome of Caenorhabditis elegans.</title>
        <authorList>
            <person name="Samuel B."/>
        </authorList>
    </citation>
    <scope>NUCLEOTIDE SEQUENCE [LARGE SCALE GENOMIC DNA]</scope>
    <source>
        <strain evidence="6 7">BIGb0156</strain>
    </source>
</reference>
<comment type="caution">
    <text evidence="6">The sequence shown here is derived from an EMBL/GenBank/DDBJ whole genome shotgun (WGS) entry which is preliminary data.</text>
</comment>
<dbReference type="RefSeq" id="WP_133459793.1">
    <property type="nucleotide sequence ID" value="NZ_SNVX01000001.1"/>
</dbReference>
<dbReference type="InterPro" id="IPR001279">
    <property type="entry name" value="Metallo-B-lactamas"/>
</dbReference>
<dbReference type="GO" id="GO:0046872">
    <property type="term" value="F:metal ion binding"/>
    <property type="evidence" value="ECO:0007669"/>
    <property type="project" value="UniProtKB-KW"/>
</dbReference>
<dbReference type="OrthoDB" id="5443440at2"/>
<dbReference type="GO" id="GO:0016787">
    <property type="term" value="F:hydrolase activity"/>
    <property type="evidence" value="ECO:0007669"/>
    <property type="project" value="UniProtKB-KW"/>
</dbReference>
<keyword evidence="3 6" id="KW-0378">Hydrolase</keyword>
<dbReference type="InterPro" id="IPR036866">
    <property type="entry name" value="RibonucZ/Hydroxyglut_hydro"/>
</dbReference>
<dbReference type="Pfam" id="PF00753">
    <property type="entry name" value="Lactamase_B"/>
    <property type="match status" value="1"/>
</dbReference>
<dbReference type="PANTHER" id="PTHR42978:SF6">
    <property type="entry name" value="QUORUM-QUENCHING LACTONASE YTNP-RELATED"/>
    <property type="match status" value="1"/>
</dbReference>
<evidence type="ECO:0000256" key="2">
    <source>
        <dbReference type="ARBA" id="ARBA00022723"/>
    </source>
</evidence>
<evidence type="ECO:0000313" key="6">
    <source>
        <dbReference type="EMBL" id="TDN64162.1"/>
    </source>
</evidence>
<dbReference type="Gene3D" id="3.60.15.10">
    <property type="entry name" value="Ribonuclease Z/Hydroxyacylglutathione hydrolase-like"/>
    <property type="match status" value="1"/>
</dbReference>
<proteinExistence type="inferred from homology"/>
<dbReference type="CDD" id="cd07720">
    <property type="entry name" value="OPHC2-like_MBL-fold"/>
    <property type="match status" value="1"/>
</dbReference>
<evidence type="ECO:0000256" key="4">
    <source>
        <dbReference type="ARBA" id="ARBA00022833"/>
    </source>
</evidence>
<evidence type="ECO:0000313" key="7">
    <source>
        <dbReference type="Proteomes" id="UP000295530"/>
    </source>
</evidence>
<evidence type="ECO:0000259" key="5">
    <source>
        <dbReference type="SMART" id="SM00849"/>
    </source>
</evidence>
<dbReference type="SMART" id="SM00849">
    <property type="entry name" value="Lactamase_B"/>
    <property type="match status" value="1"/>
</dbReference>
<dbReference type="SUPFAM" id="SSF56281">
    <property type="entry name" value="Metallo-hydrolase/oxidoreductase"/>
    <property type="match status" value="1"/>
</dbReference>
<keyword evidence="7" id="KW-1185">Reference proteome</keyword>
<evidence type="ECO:0000256" key="3">
    <source>
        <dbReference type="ARBA" id="ARBA00022801"/>
    </source>
</evidence>
<accession>A0A4R6EXY6</accession>
<dbReference type="EMBL" id="SNVX01000001">
    <property type="protein sequence ID" value="TDN64162.1"/>
    <property type="molecule type" value="Genomic_DNA"/>
</dbReference>
<dbReference type="Proteomes" id="UP000295530">
    <property type="component" value="Unassembled WGS sequence"/>
</dbReference>
<feature type="domain" description="Metallo-beta-lactamase" evidence="5">
    <location>
        <begin position="55"/>
        <end position="257"/>
    </location>
</feature>
<sequence length="280" mass="30339">MSGSELASRHIGDFQVTALSDGNMAASLELLSGVDSAVAGDIQREAGITDAGNIHIHGYLIRGHGHTVLVDSGTGGLNNSGGMLQNSLAAVGVSPEDIDTVLLTHGHPDHIGGLLDAQGLPVFTQAEVYLHPLEIEHWLDDSKYQQASERAQRNFALFRRTLDAYAQRINVLGDDTVVRGITPIWLPGHTPGHTGFRIDSREKSLLIWGDIVHFPHIQTAIPAVSIAFDTDPVQAEATRKKLFEQVSRENLLIAGMHLGKPGFAHLVEAKDGYRIVYLEE</sequence>
<organism evidence="6 7">
    <name type="scientific">Scandinavium goeteborgense</name>
    <dbReference type="NCBI Taxonomy" id="1851514"/>
    <lineage>
        <taxon>Bacteria</taxon>
        <taxon>Pseudomonadati</taxon>
        <taxon>Pseudomonadota</taxon>
        <taxon>Gammaproteobacteria</taxon>
        <taxon>Enterobacterales</taxon>
        <taxon>Enterobacteriaceae</taxon>
        <taxon>Scandinavium</taxon>
    </lineage>
</organism>
<name>A0A4R6EXY6_SCAGO</name>
<dbReference type="PANTHER" id="PTHR42978">
    <property type="entry name" value="QUORUM-QUENCHING LACTONASE YTNP-RELATED-RELATED"/>
    <property type="match status" value="1"/>
</dbReference>
<evidence type="ECO:0000256" key="1">
    <source>
        <dbReference type="ARBA" id="ARBA00007749"/>
    </source>
</evidence>
<dbReference type="InterPro" id="IPR051013">
    <property type="entry name" value="MBL_superfamily_lactonases"/>
</dbReference>
<keyword evidence="2" id="KW-0479">Metal-binding</keyword>
<gene>
    <name evidence="6" type="ORF">EC847_10185</name>
</gene>
<dbReference type="AlphaFoldDB" id="A0A4R6EXY6"/>
<comment type="similarity">
    <text evidence="1">Belongs to the metallo-beta-lactamase superfamily.</text>
</comment>
<keyword evidence="4" id="KW-0862">Zinc</keyword>